<dbReference type="OrthoDB" id="9810247at2"/>
<dbReference type="Gene3D" id="3.40.50.150">
    <property type="entry name" value="Vaccinia Virus protein VP39"/>
    <property type="match status" value="1"/>
</dbReference>
<evidence type="ECO:0000313" key="6">
    <source>
        <dbReference type="Proteomes" id="UP000265768"/>
    </source>
</evidence>
<evidence type="ECO:0000256" key="3">
    <source>
        <dbReference type="ARBA" id="ARBA00022691"/>
    </source>
</evidence>
<dbReference type="SMART" id="SM00828">
    <property type="entry name" value="PKS_MT"/>
    <property type="match status" value="1"/>
</dbReference>
<dbReference type="Pfam" id="PF08241">
    <property type="entry name" value="Methyltransf_11"/>
    <property type="match status" value="1"/>
</dbReference>
<keyword evidence="6" id="KW-1185">Reference proteome</keyword>
<dbReference type="AlphaFoldDB" id="A0A3A4BA71"/>
<dbReference type="Proteomes" id="UP000265768">
    <property type="component" value="Unassembled WGS sequence"/>
</dbReference>
<proteinExistence type="predicted"/>
<dbReference type="RefSeq" id="WP_119924782.1">
    <property type="nucleotide sequence ID" value="NZ_QZEY01000001.1"/>
</dbReference>
<sequence length="275" mass="29841">MDLTGTGPAEPGERLERIRAHYDAMAAQPPPGMEHTWQGGLLAGRPGEVIHATNLYLARRAGLRPGMRVLDAGCGAGGPAVDIARHIPGLTIEGVTASAAEAEAARAHVERNGLSGRVRVREADFHRLPYPDGTFDAALLIESACHSADQTALFGEMSRVLRPGGRLYVKDVFLGDRPLSDAERRALVSVNERFQLRLRRLDETAAAIAGAGFAEVRPGERDVFDIKEYRRRMRRSHAARNPGSDPPESPFALIPLHFADVLATRRQTDANPALP</sequence>
<evidence type="ECO:0000256" key="1">
    <source>
        <dbReference type="ARBA" id="ARBA00022603"/>
    </source>
</evidence>
<dbReference type="InterPro" id="IPR013216">
    <property type="entry name" value="Methyltransf_11"/>
</dbReference>
<evidence type="ECO:0000256" key="2">
    <source>
        <dbReference type="ARBA" id="ARBA00022679"/>
    </source>
</evidence>
<dbReference type="InterPro" id="IPR020803">
    <property type="entry name" value="MeTfrase_dom"/>
</dbReference>
<dbReference type="GO" id="GO:0008757">
    <property type="term" value="F:S-adenosylmethionine-dependent methyltransferase activity"/>
    <property type="evidence" value="ECO:0007669"/>
    <property type="project" value="InterPro"/>
</dbReference>
<evidence type="ECO:0000259" key="4">
    <source>
        <dbReference type="SMART" id="SM00828"/>
    </source>
</evidence>
<comment type="caution">
    <text evidence="5">The sequence shown here is derived from an EMBL/GenBank/DDBJ whole genome shotgun (WGS) entry which is preliminary data.</text>
</comment>
<name>A0A3A4BA71_9ACTN</name>
<dbReference type="CDD" id="cd02440">
    <property type="entry name" value="AdoMet_MTases"/>
    <property type="match status" value="1"/>
</dbReference>
<feature type="domain" description="Polyketide synthase-like methyltransferase" evidence="4">
    <location>
        <begin position="38"/>
        <end position="242"/>
    </location>
</feature>
<keyword evidence="2 5" id="KW-0808">Transferase</keyword>
<protein>
    <submittedName>
        <fullName evidence="5">Class I SAM-dependent methyltransferase</fullName>
    </submittedName>
</protein>
<evidence type="ECO:0000313" key="5">
    <source>
        <dbReference type="EMBL" id="RJL35809.1"/>
    </source>
</evidence>
<dbReference type="InterPro" id="IPR050447">
    <property type="entry name" value="Erg6_SMT_methyltransf"/>
</dbReference>
<dbReference type="PANTHER" id="PTHR44068">
    <property type="entry name" value="ZGC:194242"/>
    <property type="match status" value="1"/>
</dbReference>
<keyword evidence="1 5" id="KW-0489">Methyltransferase</keyword>
<dbReference type="GO" id="GO:0032259">
    <property type="term" value="P:methylation"/>
    <property type="evidence" value="ECO:0007669"/>
    <property type="project" value="UniProtKB-KW"/>
</dbReference>
<reference evidence="5 6" key="1">
    <citation type="submission" date="2018-09" db="EMBL/GenBank/DDBJ databases">
        <title>YIM 75507 draft genome.</title>
        <authorList>
            <person name="Tang S."/>
            <person name="Feng Y."/>
        </authorList>
    </citation>
    <scope>NUCLEOTIDE SEQUENCE [LARGE SCALE GENOMIC DNA]</scope>
    <source>
        <strain evidence="5 6">YIM 75507</strain>
    </source>
</reference>
<dbReference type="InterPro" id="IPR029063">
    <property type="entry name" value="SAM-dependent_MTases_sf"/>
</dbReference>
<dbReference type="PANTHER" id="PTHR44068:SF11">
    <property type="entry name" value="GERANYL DIPHOSPHATE 2-C-METHYLTRANSFERASE"/>
    <property type="match status" value="1"/>
</dbReference>
<dbReference type="SUPFAM" id="SSF53335">
    <property type="entry name" value="S-adenosyl-L-methionine-dependent methyltransferases"/>
    <property type="match status" value="1"/>
</dbReference>
<accession>A0A3A4BA71</accession>
<organism evidence="5 6">
    <name type="scientific">Bailinhaonella thermotolerans</name>
    <dbReference type="NCBI Taxonomy" id="1070861"/>
    <lineage>
        <taxon>Bacteria</taxon>
        <taxon>Bacillati</taxon>
        <taxon>Actinomycetota</taxon>
        <taxon>Actinomycetes</taxon>
        <taxon>Streptosporangiales</taxon>
        <taxon>Streptosporangiaceae</taxon>
        <taxon>Bailinhaonella</taxon>
    </lineage>
</organism>
<gene>
    <name evidence="5" type="ORF">D5H75_03240</name>
</gene>
<dbReference type="EMBL" id="QZEY01000001">
    <property type="protein sequence ID" value="RJL35809.1"/>
    <property type="molecule type" value="Genomic_DNA"/>
</dbReference>
<keyword evidence="3" id="KW-0949">S-adenosyl-L-methionine</keyword>